<gene>
    <name evidence="2" type="ORF">AMON00008_LOCUS9517</name>
</gene>
<feature type="region of interest" description="Disordered" evidence="1">
    <location>
        <begin position="1"/>
        <end position="33"/>
    </location>
</feature>
<dbReference type="AlphaFoldDB" id="A0A7S4Q336"/>
<feature type="compositionally biased region" description="Low complexity" evidence="1">
    <location>
        <begin position="1"/>
        <end position="18"/>
    </location>
</feature>
<evidence type="ECO:0000313" key="2">
    <source>
        <dbReference type="EMBL" id="CAE4569898.1"/>
    </source>
</evidence>
<evidence type="ECO:0000256" key="1">
    <source>
        <dbReference type="SAM" id="MobiDB-lite"/>
    </source>
</evidence>
<sequence>MPEEPTPQQREAAPQQQEAPKKDTAQAAPVEAPGIFKGAPVMVKGLQSAPEYNGSKGTVTAGPWDNGRYEITIPLEGKPEPKVLALKPANFYLDTEALKEYVTQKRAEKAKRSPPLEDTTLLWMRHKGLSVKALTTKSRQVPELEPGKILLRVDKFAFSQMTLGYLMKGFTRTFSAYHNFYNYGEEDSYRSACWGYATVMESAHPKVPVGTRLFGLVPPCKYSLEQVGGTIPKSKNGMDPAVVEITMEGVPFNLRRFQEMEIVEESAANQDPLWEDWRCVMKEVYTMAFYMDENLLVDTGMINSVIISCASSKTGMALAFCLRMREMRYVVGLTSKEHLEFVKSTDLYHEVYTYDEVASLPNNHTIVYMDFKCDGELRQNITLRMGTNLMYNMVLGPAVFQRRMKDQVFEKRAREVLFDESTWRERRRMVAEVTKTGRNEKLRYSFKTFVDRMKRYIKLKHFSGGEALTKMYDRVYSNTAPPSEAYVCSMHEEDYAGEELWEA</sequence>
<name>A0A7S4Q336_9DINO</name>
<organism evidence="2">
    <name type="scientific">Alexandrium monilatum</name>
    <dbReference type="NCBI Taxonomy" id="311494"/>
    <lineage>
        <taxon>Eukaryota</taxon>
        <taxon>Sar</taxon>
        <taxon>Alveolata</taxon>
        <taxon>Dinophyceae</taxon>
        <taxon>Gonyaulacales</taxon>
        <taxon>Pyrocystaceae</taxon>
        <taxon>Alexandrium</taxon>
    </lineage>
</organism>
<dbReference type="EMBL" id="HBNR01014670">
    <property type="protein sequence ID" value="CAE4569898.1"/>
    <property type="molecule type" value="Transcribed_RNA"/>
</dbReference>
<proteinExistence type="predicted"/>
<protein>
    <submittedName>
        <fullName evidence="2">Uncharacterized protein</fullName>
    </submittedName>
</protein>
<dbReference type="InterPro" id="IPR021276">
    <property type="entry name" value="DUF2855"/>
</dbReference>
<accession>A0A7S4Q336</accession>
<dbReference type="Pfam" id="PF11017">
    <property type="entry name" value="DUF2855"/>
    <property type="match status" value="1"/>
</dbReference>
<reference evidence="2" key="1">
    <citation type="submission" date="2021-01" db="EMBL/GenBank/DDBJ databases">
        <authorList>
            <person name="Corre E."/>
            <person name="Pelletier E."/>
            <person name="Niang G."/>
            <person name="Scheremetjew M."/>
            <person name="Finn R."/>
            <person name="Kale V."/>
            <person name="Holt S."/>
            <person name="Cochrane G."/>
            <person name="Meng A."/>
            <person name="Brown T."/>
            <person name="Cohen L."/>
        </authorList>
    </citation>
    <scope>NUCLEOTIDE SEQUENCE</scope>
    <source>
        <strain evidence="2">CCMP3105</strain>
    </source>
</reference>